<dbReference type="PROSITE" id="PS50878">
    <property type="entry name" value="RT_POL"/>
    <property type="match status" value="1"/>
</dbReference>
<dbReference type="AlphaFoldDB" id="A0A0B7N5V6"/>
<sequence length="619" mass="69273">MERSWTDHALLRARFVFSSDRQGHGLWRANPRLATNPYFTDSLFPALDEFFVNLELTESIDLAAAVEPTTPQANWDELKALVRNIAKQVGRNKSNNAMERQCKRLQRKRNRICRHHQEPHTRLQLLRAIESKIGSIQRDIAENQRLRAGHHWREHGETSAGYLKRTIETRAAKKSITGLLHPTTNTLCTNPLAMQSAAFTFYGKLYSPDPVVPDSINTLCDSIPPTDSIPTDEHIALQSPFTIADLLSGTLRTKLHSSPGVDGLPYAIINVILQHAKAAKLAVKVFNDALTLGIFPASWLKTCMCLLPKSGDLSNLKNWRPLSLICCDAKIFTRLLNSRLMPLMNKLICPQQSGFMHGRFIGENGLIFQTTKLIATQQSSETIALLLDQEKAYDRVHPDYLRAVMLKFNLPTNIIHFLLTLFFSTQIHININGHISQSYLIQQRGIRQGDPISPLLFNIAFDPFLRSIHQNPQFQGFNFSSGASPPSSLGSYPPPLAVKILAYADDTLVYLQSSHDFMILQQAINTYMQASNALLNFHKTVATSLSGKPSASWSALLTANGINAWHDRTSATPLIYLGYPICSNITQRNVAFKNSMTLFETQSISTHNANSLSVVVPRL</sequence>
<reference evidence="2 3" key="1">
    <citation type="submission" date="2014-09" db="EMBL/GenBank/DDBJ databases">
        <authorList>
            <person name="Ellenberger Sabrina"/>
        </authorList>
    </citation>
    <scope>NUCLEOTIDE SEQUENCE [LARGE SCALE GENOMIC DNA]</scope>
    <source>
        <strain evidence="2 3">CBS 412.66</strain>
    </source>
</reference>
<evidence type="ECO:0000259" key="1">
    <source>
        <dbReference type="PROSITE" id="PS50878"/>
    </source>
</evidence>
<dbReference type="PANTHER" id="PTHR19446">
    <property type="entry name" value="REVERSE TRANSCRIPTASES"/>
    <property type="match status" value="1"/>
</dbReference>
<organism evidence="2 3">
    <name type="scientific">Parasitella parasitica</name>
    <dbReference type="NCBI Taxonomy" id="35722"/>
    <lineage>
        <taxon>Eukaryota</taxon>
        <taxon>Fungi</taxon>
        <taxon>Fungi incertae sedis</taxon>
        <taxon>Mucoromycota</taxon>
        <taxon>Mucoromycotina</taxon>
        <taxon>Mucoromycetes</taxon>
        <taxon>Mucorales</taxon>
        <taxon>Mucorineae</taxon>
        <taxon>Mucoraceae</taxon>
        <taxon>Parasitella</taxon>
    </lineage>
</organism>
<dbReference type="Pfam" id="PF00078">
    <property type="entry name" value="RVT_1"/>
    <property type="match status" value="1"/>
</dbReference>
<evidence type="ECO:0000313" key="3">
    <source>
        <dbReference type="Proteomes" id="UP000054107"/>
    </source>
</evidence>
<accession>A0A0B7N5V6</accession>
<dbReference type="InterPro" id="IPR000477">
    <property type="entry name" value="RT_dom"/>
</dbReference>
<proteinExistence type="predicted"/>
<keyword evidence="3" id="KW-1185">Reference proteome</keyword>
<evidence type="ECO:0000313" key="2">
    <source>
        <dbReference type="EMBL" id="CEP10860.1"/>
    </source>
</evidence>
<feature type="domain" description="Reverse transcriptase" evidence="1">
    <location>
        <begin position="288"/>
        <end position="581"/>
    </location>
</feature>
<gene>
    <name evidence="2" type="primary">PARPA_04655.1 scaffold 15462</name>
</gene>
<protein>
    <recommendedName>
        <fullName evidence="1">Reverse transcriptase domain-containing protein</fullName>
    </recommendedName>
</protein>
<dbReference type="OrthoDB" id="2212429at2759"/>
<dbReference type="Proteomes" id="UP000054107">
    <property type="component" value="Unassembled WGS sequence"/>
</dbReference>
<dbReference type="EMBL" id="LN725554">
    <property type="protein sequence ID" value="CEP10860.1"/>
    <property type="molecule type" value="Genomic_DNA"/>
</dbReference>
<dbReference type="CDD" id="cd01650">
    <property type="entry name" value="RT_nLTR_like"/>
    <property type="match status" value="1"/>
</dbReference>
<dbReference type="InterPro" id="IPR043502">
    <property type="entry name" value="DNA/RNA_pol_sf"/>
</dbReference>
<name>A0A0B7N5V6_9FUNG</name>
<dbReference type="STRING" id="35722.A0A0B7N5V6"/>
<dbReference type="SUPFAM" id="SSF56672">
    <property type="entry name" value="DNA/RNA polymerases"/>
    <property type="match status" value="1"/>
</dbReference>